<evidence type="ECO:0000313" key="13">
    <source>
        <dbReference type="Proteomes" id="UP000306102"/>
    </source>
</evidence>
<feature type="domain" description="CBM20" evidence="11">
    <location>
        <begin position="88"/>
        <end position="197"/>
    </location>
</feature>
<dbReference type="Pfam" id="PF00686">
    <property type="entry name" value="CBM_20"/>
    <property type="match status" value="2"/>
</dbReference>
<evidence type="ECO:0000256" key="6">
    <source>
        <dbReference type="ARBA" id="ARBA00022676"/>
    </source>
</evidence>
<name>A0A4S4EFG8_CAMSN</name>
<keyword evidence="7" id="KW-0808">Transferase</keyword>
<dbReference type="PANTHER" id="PTHR32518">
    <property type="match status" value="1"/>
</dbReference>
<dbReference type="STRING" id="542762.A0A4S4EFG8"/>
<sequence length="1001" mass="115224">MLYWTSRLKETKPQHALLGVNRKEAELVSRCHALLDLSWKEIDPQTYALLAALNLTNYIWVLLDLEKNLSGPDSFLGKMVNFDFISGSKSRKPVSLSFRIPYYTHWGQSLLVCGSEPALGSWNVKKGLLLSPHHQGDELVWRGTIAVPDGFGCEYSYYVVDDDKNVLRWEAGMKRKIMLPNGLQDGEEVALRDLWQIGSDSLPFKTAFKNVIFRKQWSFDIERPLGVIQNKLDENDSVIVQFKICCPSIEEDTSIYVIGSSVKLGRWKVQDGLKLNYAGVQGLPFRGESKVALRLEGYFTYKYSKYGKAGNFSLEIGENREVFVDFSASQPRYILISDGMMREMPWRGAGVAIPMFSVRSEADLGVGEFLDLKLLVDWAVDSGFHLVQLLPINDTSVNLMWWDSYPYSSLSVFALHPLYLRVQALSENIPEEIKVQEIQRAKEQLDGKAVDYEATLATKLSIAKKIFVLEKDSILNSSSFQIFFSENELEKLVSKDRVHYDIISFHYYIQFQLHLQLAESAEYARKKEVVLKGDLPIGVDRNSVDTWVNPNLFRMNTSTGAPPDYFDKNGQNWGFPTYNWEEMSKDNYAWWRARLTQMAKYFTAYRIDHILGFFRIWELPEHAMTGLVGKFRPSIPLSQEELEREGIWDFDRLSRPYIRHEFLQDKFGASWTVIASNFLNEYQKQHYENIVLIRDPEDARKFYPRFNLEDTSSFKDLDNHSKNVLKRFYYDYYFQRQESLWRQNALKTLPVLLNSSDMLACGEDLGLIPSCVHPVMQELGLIGLRIQRMPSEPDLEFGIPSQYPYMTVCAPSCHDCSTLRAWWEEDEERRCRFFKNVIGSDSLPPSQCVPEIAYFIQRQHVESPSMWAIFPLQDLLALKEEYTTRPAAEETINDPTNPKHYWRYRVHVTMESLLKDKELKSTIKDLIRGSGRSYPPSEEVEIQAGVASIKQQVTTGQEKISSVTHLIGIPKQETVAVLGYISHGGTDNDGLESKLESLDSF</sequence>
<evidence type="ECO:0000256" key="2">
    <source>
        <dbReference type="ARBA" id="ARBA00004496"/>
    </source>
</evidence>
<dbReference type="InterPro" id="IPR003385">
    <property type="entry name" value="Glyco_hydro_77"/>
</dbReference>
<keyword evidence="8" id="KW-0119">Carbohydrate metabolism</keyword>
<evidence type="ECO:0000256" key="8">
    <source>
        <dbReference type="ARBA" id="ARBA00023277"/>
    </source>
</evidence>
<dbReference type="EC" id="2.4.1.25" evidence="4"/>
<dbReference type="InterPro" id="IPR034840">
    <property type="entry name" value="CBM20_DPE2_1"/>
</dbReference>
<accession>A0A4S4EFG8</accession>
<dbReference type="InterPro" id="IPR013783">
    <property type="entry name" value="Ig-like_fold"/>
</dbReference>
<keyword evidence="5" id="KW-0963">Cytoplasm</keyword>
<evidence type="ECO:0000256" key="4">
    <source>
        <dbReference type="ARBA" id="ARBA00012560"/>
    </source>
</evidence>
<dbReference type="AlphaFoldDB" id="A0A4S4EFG8"/>
<evidence type="ECO:0000256" key="10">
    <source>
        <dbReference type="ARBA" id="ARBA00031501"/>
    </source>
</evidence>
<dbReference type="CDD" id="cd05815">
    <property type="entry name" value="CBM20_DPE2_repeat1"/>
    <property type="match status" value="1"/>
</dbReference>
<keyword evidence="6" id="KW-0328">Glycosyltransferase</keyword>
<protein>
    <recommendedName>
        <fullName evidence="4">4-alpha-glucanotransferase</fullName>
        <ecNumber evidence="4">2.4.1.25</ecNumber>
    </recommendedName>
    <alternativeName>
        <fullName evidence="9">Amylomaltase</fullName>
    </alternativeName>
    <alternativeName>
        <fullName evidence="10">Disproportionating enzyme</fullName>
    </alternativeName>
</protein>
<dbReference type="SMART" id="SM01065">
    <property type="entry name" value="CBM_2"/>
    <property type="match status" value="2"/>
</dbReference>
<evidence type="ECO:0000259" key="11">
    <source>
        <dbReference type="PROSITE" id="PS51166"/>
    </source>
</evidence>
<dbReference type="GO" id="GO:0005737">
    <property type="term" value="C:cytoplasm"/>
    <property type="evidence" value="ECO:0007669"/>
    <property type="project" value="UniProtKB-SubCell"/>
</dbReference>
<dbReference type="SUPFAM" id="SSF51445">
    <property type="entry name" value="(Trans)glycosidases"/>
    <property type="match status" value="1"/>
</dbReference>
<dbReference type="InterPro" id="IPR013784">
    <property type="entry name" value="Carb-bd-like_fold"/>
</dbReference>
<feature type="domain" description="CBM20" evidence="11">
    <location>
        <begin position="232"/>
        <end position="348"/>
    </location>
</feature>
<dbReference type="GO" id="GO:0005975">
    <property type="term" value="P:carbohydrate metabolic process"/>
    <property type="evidence" value="ECO:0007669"/>
    <property type="project" value="InterPro"/>
</dbReference>
<dbReference type="Proteomes" id="UP000306102">
    <property type="component" value="Unassembled WGS sequence"/>
</dbReference>
<dbReference type="GO" id="GO:2001070">
    <property type="term" value="F:starch binding"/>
    <property type="evidence" value="ECO:0007669"/>
    <property type="project" value="InterPro"/>
</dbReference>
<dbReference type="Pfam" id="PF02446">
    <property type="entry name" value="Glyco_hydro_77"/>
    <property type="match status" value="2"/>
</dbReference>
<dbReference type="GO" id="GO:0004134">
    <property type="term" value="F:4-alpha-glucanotransferase activity"/>
    <property type="evidence" value="ECO:0007669"/>
    <property type="project" value="UniProtKB-EC"/>
</dbReference>
<evidence type="ECO:0000256" key="9">
    <source>
        <dbReference type="ARBA" id="ARBA00031423"/>
    </source>
</evidence>
<evidence type="ECO:0000256" key="7">
    <source>
        <dbReference type="ARBA" id="ARBA00022679"/>
    </source>
</evidence>
<evidence type="ECO:0000313" key="12">
    <source>
        <dbReference type="EMBL" id="THG14722.1"/>
    </source>
</evidence>
<comment type="similarity">
    <text evidence="3">Belongs to the disproportionating enzyme family.</text>
</comment>
<evidence type="ECO:0000256" key="5">
    <source>
        <dbReference type="ARBA" id="ARBA00022490"/>
    </source>
</evidence>
<dbReference type="PANTHER" id="PTHR32518:SF3">
    <property type="entry name" value="4-ALPHA-GLUCANOTRANSFERASE"/>
    <property type="match status" value="1"/>
</dbReference>
<evidence type="ECO:0000256" key="3">
    <source>
        <dbReference type="ARBA" id="ARBA00005684"/>
    </source>
</evidence>
<dbReference type="InterPro" id="IPR017853">
    <property type="entry name" value="GH"/>
</dbReference>
<dbReference type="InterPro" id="IPR002044">
    <property type="entry name" value="CBM20"/>
</dbReference>
<dbReference type="SUPFAM" id="SSF49452">
    <property type="entry name" value="Starch-binding domain-like"/>
    <property type="match status" value="2"/>
</dbReference>
<comment type="catalytic activity">
    <reaction evidence="1">
        <text>Transfers a segment of a (1-&gt;4)-alpha-D-glucan to a new position in an acceptor, which may be glucose or a (1-&gt;4)-alpha-D-glucan.</text>
        <dbReference type="EC" id="2.4.1.25"/>
    </reaction>
</comment>
<gene>
    <name evidence="12" type="ORF">TEA_015653</name>
</gene>
<dbReference type="PROSITE" id="PS51166">
    <property type="entry name" value="CBM20"/>
    <property type="match status" value="2"/>
</dbReference>
<proteinExistence type="inferred from homology"/>
<organism evidence="12 13">
    <name type="scientific">Camellia sinensis var. sinensis</name>
    <name type="common">China tea</name>
    <dbReference type="NCBI Taxonomy" id="542762"/>
    <lineage>
        <taxon>Eukaryota</taxon>
        <taxon>Viridiplantae</taxon>
        <taxon>Streptophyta</taxon>
        <taxon>Embryophyta</taxon>
        <taxon>Tracheophyta</taxon>
        <taxon>Spermatophyta</taxon>
        <taxon>Magnoliopsida</taxon>
        <taxon>eudicotyledons</taxon>
        <taxon>Gunneridae</taxon>
        <taxon>Pentapetalae</taxon>
        <taxon>asterids</taxon>
        <taxon>Ericales</taxon>
        <taxon>Theaceae</taxon>
        <taxon>Camellia</taxon>
    </lineage>
</organism>
<reference evidence="12 13" key="1">
    <citation type="journal article" date="2018" name="Proc. Natl. Acad. Sci. U.S.A.">
        <title>Draft genome sequence of Camellia sinensis var. sinensis provides insights into the evolution of the tea genome and tea quality.</title>
        <authorList>
            <person name="Wei C."/>
            <person name="Yang H."/>
            <person name="Wang S."/>
            <person name="Zhao J."/>
            <person name="Liu C."/>
            <person name="Gao L."/>
            <person name="Xia E."/>
            <person name="Lu Y."/>
            <person name="Tai Y."/>
            <person name="She G."/>
            <person name="Sun J."/>
            <person name="Cao H."/>
            <person name="Tong W."/>
            <person name="Gao Q."/>
            <person name="Li Y."/>
            <person name="Deng W."/>
            <person name="Jiang X."/>
            <person name="Wang W."/>
            <person name="Chen Q."/>
            <person name="Zhang S."/>
            <person name="Li H."/>
            <person name="Wu J."/>
            <person name="Wang P."/>
            <person name="Li P."/>
            <person name="Shi C."/>
            <person name="Zheng F."/>
            <person name="Jian J."/>
            <person name="Huang B."/>
            <person name="Shan D."/>
            <person name="Shi M."/>
            <person name="Fang C."/>
            <person name="Yue Y."/>
            <person name="Li F."/>
            <person name="Li D."/>
            <person name="Wei S."/>
            <person name="Han B."/>
            <person name="Jiang C."/>
            <person name="Yin Y."/>
            <person name="Xia T."/>
            <person name="Zhang Z."/>
            <person name="Bennetzen J.L."/>
            <person name="Zhao S."/>
            <person name="Wan X."/>
        </authorList>
    </citation>
    <scope>NUCLEOTIDE SEQUENCE [LARGE SCALE GENOMIC DNA]</scope>
    <source>
        <strain evidence="13">cv. Shuchazao</strain>
        <tissue evidence="12">Leaf</tissue>
    </source>
</reference>
<dbReference type="Gene3D" id="3.20.20.80">
    <property type="entry name" value="Glycosidases"/>
    <property type="match status" value="2"/>
</dbReference>
<dbReference type="Gene3D" id="2.60.40.10">
    <property type="entry name" value="Immunoglobulins"/>
    <property type="match status" value="2"/>
</dbReference>
<keyword evidence="13" id="KW-1185">Reference proteome</keyword>
<comment type="caution">
    <text evidence="12">The sequence shown here is derived from an EMBL/GenBank/DDBJ whole genome shotgun (WGS) entry which is preliminary data.</text>
</comment>
<comment type="subcellular location">
    <subcellularLocation>
        <location evidence="2">Cytoplasm</location>
    </subcellularLocation>
</comment>
<dbReference type="EMBL" id="SDRB02005126">
    <property type="protein sequence ID" value="THG14722.1"/>
    <property type="molecule type" value="Genomic_DNA"/>
</dbReference>
<evidence type="ECO:0000256" key="1">
    <source>
        <dbReference type="ARBA" id="ARBA00000439"/>
    </source>
</evidence>